<dbReference type="SMART" id="SM00065">
    <property type="entry name" value="GAF"/>
    <property type="match status" value="1"/>
</dbReference>
<dbReference type="EMBL" id="CADCTV010000090">
    <property type="protein sequence ID" value="CAA9299940.1"/>
    <property type="molecule type" value="Genomic_DNA"/>
</dbReference>
<reference evidence="3" key="1">
    <citation type="submission" date="2020-02" db="EMBL/GenBank/DDBJ databases">
        <authorList>
            <person name="Meier V. D."/>
        </authorList>
    </citation>
    <scope>NUCLEOTIDE SEQUENCE</scope>
    <source>
        <strain evidence="3">AVDCRST_MAG89</strain>
    </source>
</reference>
<proteinExistence type="predicted"/>
<accession>A0A6J4K9H1</accession>
<evidence type="ECO:0000259" key="2">
    <source>
        <dbReference type="SMART" id="SM00065"/>
    </source>
</evidence>
<evidence type="ECO:0000313" key="3">
    <source>
        <dbReference type="EMBL" id="CAA9299940.1"/>
    </source>
</evidence>
<dbReference type="SUPFAM" id="SSF55781">
    <property type="entry name" value="GAF domain-like"/>
    <property type="match status" value="1"/>
</dbReference>
<evidence type="ECO:0000256" key="1">
    <source>
        <dbReference type="SAM" id="Coils"/>
    </source>
</evidence>
<dbReference type="Pfam" id="PF13185">
    <property type="entry name" value="GAF_2"/>
    <property type="match status" value="1"/>
</dbReference>
<protein>
    <recommendedName>
        <fullName evidence="2">GAF domain-containing protein</fullName>
    </recommendedName>
</protein>
<sequence length="406" mass="44080">MLFPVRLHDAVDTETVLRRLLPVLAGHKGERRVAYAEYDAARGVLVRRWTLLDGGTVDEAVIELEPARLHSLLMDDAGGDRPLRPADSAPVWVLRDLIPGLDPERAWIRVRAIAHDGAMMGVLLVSEARRFSLTRKTDDGSVPAAGDVLEMALARARALRESPVLQGGGAPVGLADSVVERLKESERAIADARAEVERSRERVEALERAAGGATELLMDAHVELDRRMGRHQRQTRVIFLLRKLLEQNAAGMPPRELAGEIVRTVAEAFGGGRCSLLLVHGADGEHELRLGAAVGLPPEVDADLVRIPLGSGISGQVAHTRTPLVVRDPHEGDGSALMRDDWYTTDAFVSLPLVSRGRLLGVLNLTNFRSGTVDDAELEQLRLVSLCVALLADHAGLSERLFDDAP</sequence>
<organism evidence="3">
    <name type="scientific">uncultured Gemmatimonadota bacterium</name>
    <dbReference type="NCBI Taxonomy" id="203437"/>
    <lineage>
        <taxon>Bacteria</taxon>
        <taxon>Pseudomonadati</taxon>
        <taxon>Gemmatimonadota</taxon>
        <taxon>environmental samples</taxon>
    </lineage>
</organism>
<dbReference type="InterPro" id="IPR003018">
    <property type="entry name" value="GAF"/>
</dbReference>
<feature type="domain" description="GAF" evidence="2">
    <location>
        <begin position="253"/>
        <end position="402"/>
    </location>
</feature>
<dbReference type="Gene3D" id="3.30.450.40">
    <property type="match status" value="1"/>
</dbReference>
<dbReference type="AlphaFoldDB" id="A0A6J4K9H1"/>
<keyword evidence="1" id="KW-0175">Coiled coil</keyword>
<dbReference type="InterPro" id="IPR029016">
    <property type="entry name" value="GAF-like_dom_sf"/>
</dbReference>
<name>A0A6J4K9H1_9BACT</name>
<gene>
    <name evidence="3" type="ORF">AVDCRST_MAG89-393</name>
</gene>
<feature type="coiled-coil region" evidence="1">
    <location>
        <begin position="175"/>
        <end position="209"/>
    </location>
</feature>